<accession>A0ABW9W1I6</accession>
<evidence type="ECO:0000313" key="1">
    <source>
        <dbReference type="EMBL" id="MYN27857.1"/>
    </source>
</evidence>
<sequence>MNTKFDLFVKEHVNALAENGADLQEEKKIWLSKLDELYALVKTSLSGHLENGGGIKFDLSEVDIYEDQLGTYAVPFATITIGRQVVKLIPKGTFLIGVAGRVDMTGPRGVVRFVIVPRDSTEPRFRMLDSAASLELPRDWIWKISSPPPRITYMDLTEDAFRDALMGVVNG</sequence>
<dbReference type="Proteomes" id="UP000642144">
    <property type="component" value="Unassembled WGS sequence"/>
</dbReference>
<dbReference type="RefSeq" id="WP_161055743.1">
    <property type="nucleotide sequence ID" value="NZ_WWCT01000012.1"/>
</dbReference>
<gene>
    <name evidence="1" type="ORF">GTP69_15680</name>
</gene>
<dbReference type="EMBL" id="WWCT01000012">
    <property type="protein sequence ID" value="MYN27857.1"/>
    <property type="molecule type" value="Genomic_DNA"/>
</dbReference>
<evidence type="ECO:0008006" key="3">
    <source>
        <dbReference type="Google" id="ProtNLM"/>
    </source>
</evidence>
<protein>
    <recommendedName>
        <fullName evidence="3">PH domain-containing protein</fullName>
    </recommendedName>
</protein>
<name>A0ABW9W1I6_9BURK</name>
<evidence type="ECO:0000313" key="2">
    <source>
        <dbReference type="Proteomes" id="UP000642144"/>
    </source>
</evidence>
<keyword evidence="2" id="KW-1185">Reference proteome</keyword>
<reference evidence="1 2" key="1">
    <citation type="submission" date="2019-12" db="EMBL/GenBank/DDBJ databases">
        <title>Novel species isolated from a subtropical stream in China.</title>
        <authorList>
            <person name="Lu H."/>
        </authorList>
    </citation>
    <scope>NUCLEOTIDE SEQUENCE [LARGE SCALE GENOMIC DNA]</scope>
    <source>
        <strain evidence="1 2">CY42W</strain>
    </source>
</reference>
<proteinExistence type="predicted"/>
<organism evidence="1 2">
    <name type="scientific">Duganella levis</name>
    <dbReference type="NCBI Taxonomy" id="2692169"/>
    <lineage>
        <taxon>Bacteria</taxon>
        <taxon>Pseudomonadati</taxon>
        <taxon>Pseudomonadota</taxon>
        <taxon>Betaproteobacteria</taxon>
        <taxon>Burkholderiales</taxon>
        <taxon>Oxalobacteraceae</taxon>
        <taxon>Telluria group</taxon>
        <taxon>Duganella</taxon>
    </lineage>
</organism>
<comment type="caution">
    <text evidence="1">The sequence shown here is derived from an EMBL/GenBank/DDBJ whole genome shotgun (WGS) entry which is preliminary data.</text>
</comment>